<accession>A0ABW2K469</accession>
<organism evidence="2 3">
    <name type="scientific">Halobacillus campisalis</name>
    <dbReference type="NCBI Taxonomy" id="435909"/>
    <lineage>
        <taxon>Bacteria</taxon>
        <taxon>Bacillati</taxon>
        <taxon>Bacillota</taxon>
        <taxon>Bacilli</taxon>
        <taxon>Bacillales</taxon>
        <taxon>Bacillaceae</taxon>
        <taxon>Halobacillus</taxon>
    </lineage>
</organism>
<gene>
    <name evidence="2" type="ORF">ACFQMN_08490</name>
</gene>
<evidence type="ECO:0000313" key="3">
    <source>
        <dbReference type="Proteomes" id="UP001596494"/>
    </source>
</evidence>
<protein>
    <submittedName>
        <fullName evidence="2">YqzL family protein</fullName>
    </submittedName>
</protein>
<proteinExistence type="predicted"/>
<sequence length="53" mass="6196">MILRKAVFLVLDLSWNLFRRTGNIETYLLMKELEDSPQPVEETSSAPEQQRDS</sequence>
<keyword evidence="3" id="KW-1185">Reference proteome</keyword>
<evidence type="ECO:0000256" key="1">
    <source>
        <dbReference type="SAM" id="MobiDB-lite"/>
    </source>
</evidence>
<name>A0ABW2K469_9BACI</name>
<dbReference type="Proteomes" id="UP001596494">
    <property type="component" value="Unassembled WGS sequence"/>
</dbReference>
<dbReference type="EMBL" id="JBHTBY010000006">
    <property type="protein sequence ID" value="MFC7320915.1"/>
    <property type="molecule type" value="Genomic_DNA"/>
</dbReference>
<reference evidence="3" key="1">
    <citation type="journal article" date="2019" name="Int. J. Syst. Evol. Microbiol.">
        <title>The Global Catalogue of Microorganisms (GCM) 10K type strain sequencing project: providing services to taxonomists for standard genome sequencing and annotation.</title>
        <authorList>
            <consortium name="The Broad Institute Genomics Platform"/>
            <consortium name="The Broad Institute Genome Sequencing Center for Infectious Disease"/>
            <person name="Wu L."/>
            <person name="Ma J."/>
        </authorList>
    </citation>
    <scope>NUCLEOTIDE SEQUENCE [LARGE SCALE GENOMIC DNA]</scope>
    <source>
        <strain evidence="3">CCUG 73951</strain>
    </source>
</reference>
<dbReference type="RefSeq" id="WP_352232196.1">
    <property type="nucleotide sequence ID" value="NZ_JAPVRC010000001.1"/>
</dbReference>
<feature type="compositionally biased region" description="Polar residues" evidence="1">
    <location>
        <begin position="41"/>
        <end position="53"/>
    </location>
</feature>
<feature type="region of interest" description="Disordered" evidence="1">
    <location>
        <begin position="34"/>
        <end position="53"/>
    </location>
</feature>
<evidence type="ECO:0000313" key="2">
    <source>
        <dbReference type="EMBL" id="MFC7320915.1"/>
    </source>
</evidence>
<dbReference type="InterPro" id="IPR025617">
    <property type="entry name" value="YqzL"/>
</dbReference>
<dbReference type="Pfam" id="PF14006">
    <property type="entry name" value="YqzL"/>
    <property type="match status" value="1"/>
</dbReference>
<comment type="caution">
    <text evidence="2">The sequence shown here is derived from an EMBL/GenBank/DDBJ whole genome shotgun (WGS) entry which is preliminary data.</text>
</comment>